<dbReference type="AlphaFoldDB" id="A0A0K2L9P5"/>
<sequence length="61" mass="7521">MRKENEFDKMLEKAEKTNLQKLMDESMYNPDPDKRKVYETLYTYALDKRQEKLIRSKEFVI</sequence>
<dbReference type="STRING" id="1074467.JP39_00705"/>
<dbReference type="KEGG" id="lhi:JP39_00705"/>
<keyword evidence="2" id="KW-1185">Reference proteome</keyword>
<dbReference type="Proteomes" id="UP000061546">
    <property type="component" value="Chromosome"/>
</dbReference>
<gene>
    <name evidence="1" type="ORF">JP39_00705</name>
</gene>
<organism evidence="1 2">
    <name type="scientific">Companilactobacillus heilongjiangensis</name>
    <dbReference type="NCBI Taxonomy" id="1074467"/>
    <lineage>
        <taxon>Bacteria</taxon>
        <taxon>Bacillati</taxon>
        <taxon>Bacillota</taxon>
        <taxon>Bacilli</taxon>
        <taxon>Lactobacillales</taxon>
        <taxon>Lactobacillaceae</taxon>
        <taxon>Companilactobacillus</taxon>
    </lineage>
</organism>
<dbReference type="EMBL" id="CP012559">
    <property type="protein sequence ID" value="ALB28011.1"/>
    <property type="molecule type" value="Genomic_DNA"/>
</dbReference>
<dbReference type="OrthoDB" id="2246697at2"/>
<protein>
    <submittedName>
        <fullName evidence="1">Uncharacterized protein</fullName>
    </submittedName>
</protein>
<name>A0A0K2L9P5_9LACO</name>
<dbReference type="RefSeq" id="WP_041501013.1">
    <property type="nucleotide sequence ID" value="NZ_BJDV01000009.1"/>
</dbReference>
<proteinExistence type="predicted"/>
<accession>A0A0K2L9P5</accession>
<reference evidence="1 2" key="1">
    <citation type="submission" date="2015-08" db="EMBL/GenBank/DDBJ databases">
        <title>Genomic sequence of Lactobacillus heilongjiangensis DSM 28069, isolated from Chinese traditional pickle.</title>
        <authorList>
            <person name="Jiang X."/>
            <person name="Zheng B."/>
            <person name="Cheng H."/>
        </authorList>
    </citation>
    <scope>NUCLEOTIDE SEQUENCE [LARGE SCALE GENOMIC DNA]</scope>
    <source>
        <strain evidence="1 2">DSM 28069</strain>
    </source>
</reference>
<evidence type="ECO:0000313" key="2">
    <source>
        <dbReference type="Proteomes" id="UP000061546"/>
    </source>
</evidence>
<evidence type="ECO:0000313" key="1">
    <source>
        <dbReference type="EMBL" id="ALB28011.1"/>
    </source>
</evidence>